<sequence>MMYRSFAGGFALEASLCGTLAVAAGFIGLVAGDKQNVLVKELFDWYKLAELPVYNPDYPDHAITVAESTLCYDSVSKFIEKEGVAFGSSERSSRCAGVAAEVVRTTATILNRELI</sequence>
<dbReference type="InterPro" id="IPR010181">
    <property type="entry name" value="CGCAxxGCC_motif"/>
</dbReference>
<organism evidence="1 2">
    <name type="scientific">Anoxynatronum buryatiense</name>
    <dbReference type="NCBI Taxonomy" id="489973"/>
    <lineage>
        <taxon>Bacteria</taxon>
        <taxon>Bacillati</taxon>
        <taxon>Bacillota</taxon>
        <taxon>Clostridia</taxon>
        <taxon>Eubacteriales</taxon>
        <taxon>Clostridiaceae</taxon>
        <taxon>Anoxynatronum</taxon>
    </lineage>
</organism>
<evidence type="ECO:0000313" key="2">
    <source>
        <dbReference type="Proteomes" id="UP001158066"/>
    </source>
</evidence>
<keyword evidence="2" id="KW-1185">Reference proteome</keyword>
<gene>
    <name evidence="1" type="ORF">SAMN06296020_12110</name>
</gene>
<dbReference type="InterPro" id="IPR036280">
    <property type="entry name" value="Multihaem_cyt_sf"/>
</dbReference>
<name>A0AA45WYU7_9CLOT</name>
<evidence type="ECO:0000313" key="1">
    <source>
        <dbReference type="EMBL" id="SMP70706.1"/>
    </source>
</evidence>
<dbReference type="Proteomes" id="UP001158066">
    <property type="component" value="Unassembled WGS sequence"/>
</dbReference>
<dbReference type="AlphaFoldDB" id="A0AA45WYU7"/>
<reference evidence="1" key="1">
    <citation type="submission" date="2017-05" db="EMBL/GenBank/DDBJ databases">
        <authorList>
            <person name="Varghese N."/>
            <person name="Submissions S."/>
        </authorList>
    </citation>
    <scope>NUCLEOTIDE SEQUENCE</scope>
    <source>
        <strain evidence="1">Su22</strain>
    </source>
</reference>
<accession>A0AA45WYU7</accession>
<proteinExistence type="predicted"/>
<comment type="caution">
    <text evidence="1">The sequence shown here is derived from an EMBL/GenBank/DDBJ whole genome shotgun (WGS) entry which is preliminary data.</text>
</comment>
<dbReference type="SUPFAM" id="SSF48695">
    <property type="entry name" value="Multiheme cytochromes"/>
    <property type="match status" value="1"/>
</dbReference>
<dbReference type="Pfam" id="PF09719">
    <property type="entry name" value="C_GCAxxG_C_C"/>
    <property type="match status" value="1"/>
</dbReference>
<protein>
    <submittedName>
        <fullName evidence="1">Redox-active protein (C_GCAxxG_C_C)</fullName>
    </submittedName>
</protein>
<dbReference type="EMBL" id="FXUF01000021">
    <property type="protein sequence ID" value="SMP70706.1"/>
    <property type="molecule type" value="Genomic_DNA"/>
</dbReference>